<dbReference type="PANTHER" id="PTHR24111:SF0">
    <property type="entry name" value="LEUCINE-RICH REPEAT-CONTAINING PROTEIN"/>
    <property type="match status" value="1"/>
</dbReference>
<name>A0A224YZ10_9ACAR</name>
<organism evidence="2">
    <name type="scientific">Rhipicephalus zambeziensis</name>
    <dbReference type="NCBI Taxonomy" id="60191"/>
    <lineage>
        <taxon>Eukaryota</taxon>
        <taxon>Metazoa</taxon>
        <taxon>Ecdysozoa</taxon>
        <taxon>Arthropoda</taxon>
        <taxon>Chelicerata</taxon>
        <taxon>Arachnida</taxon>
        <taxon>Acari</taxon>
        <taxon>Parasitiformes</taxon>
        <taxon>Ixodida</taxon>
        <taxon>Ixodoidea</taxon>
        <taxon>Ixodidae</taxon>
        <taxon>Rhipicephalinae</taxon>
        <taxon>Rhipicephalus</taxon>
        <taxon>Rhipicephalus</taxon>
    </lineage>
</organism>
<dbReference type="InterPro" id="IPR032675">
    <property type="entry name" value="LRR_dom_sf"/>
</dbReference>
<dbReference type="SUPFAM" id="SSF52047">
    <property type="entry name" value="RNI-like"/>
    <property type="match status" value="2"/>
</dbReference>
<dbReference type="PANTHER" id="PTHR24111">
    <property type="entry name" value="LEUCINE-RICH REPEAT-CONTAINING PROTEIN 34"/>
    <property type="match status" value="1"/>
</dbReference>
<dbReference type="InterPro" id="IPR052201">
    <property type="entry name" value="LRR-containing_regulator"/>
</dbReference>
<dbReference type="EMBL" id="GFPF01011029">
    <property type="protein sequence ID" value="MAA22175.1"/>
    <property type="molecule type" value="Transcribed_RNA"/>
</dbReference>
<proteinExistence type="predicted"/>
<evidence type="ECO:0000313" key="2">
    <source>
        <dbReference type="EMBL" id="MAA22175.1"/>
    </source>
</evidence>
<sequence length="749" mass="82315">MACENARPPRQTMMSFIADCLSSISSTSGPFSSSTNRPSSSIAGLLAPVPAKFLPRTAKPCTSSPPSKDCRLCKEVNYSNSTLASLSLELTEEKPGRLCLRTSRGADPYANTYANSAYRDAVRLLVSLVRQHACIKRLSICHNVLDCLTVSMSELQKLGPGSAVECIEISGDAARSLTLLLDVVGDVSTLRSLRIEDVVFDAASTSRLVQLIEANRGCLRAVSFSACDLAPEIPVELIRSLNRCEALTELSLYGQPTLEATTALERLMQSADSIEKLSLLDNTQDQRVRRALCNSLNANLSPTELHFECASLNFGQLLQLLKCNSTLESLVLSGNNKRPMQLEKHHGMSLNALLLHSAGLRSLEVRNCAWTRFAVEEVAAGLASSSSLERFDVSQCYLDIGIVLALCSALETNDALKMVFRPDDDFLHEPVGLSGKLVAARCFARVTTTWPMAYIPALTEALKVPVLCPEELHLSAFGSYNSSFQQLCKALSNSSIKCLYVKFVLCLSSQVQTLREALDVNSSIRKLVLQEDSISTGCCFTLAEALEKNRTVTEISLSIHKLDDFSVRHLKSVALASNALEKLSLNCIDVVQGCMRDLHCLRSSLTSSGTLTGFSIFNERRCTECLVTEVKHCVDQNRRNWNCALQFVLNPCFNKRWAEAFELLWEKPCFLERVARASGKSLEDASRMIRSAKCFIARNYLLVTGVVSQGIACHPHLGTQVDSLNSDCWLNIGQYLKVLDVIDDSSESW</sequence>
<accession>A0A224YZ10</accession>
<dbReference type="Gene3D" id="3.80.10.10">
    <property type="entry name" value="Ribonuclease Inhibitor"/>
    <property type="match status" value="3"/>
</dbReference>
<dbReference type="AlphaFoldDB" id="A0A224YZ10"/>
<evidence type="ECO:0000256" key="1">
    <source>
        <dbReference type="ARBA" id="ARBA00022737"/>
    </source>
</evidence>
<reference evidence="2" key="1">
    <citation type="journal article" date="2017" name="Parasit. Vectors">
        <title>Sialotranscriptomics of Rhipicephalus zambeziensis reveals intricate expression profiles of secretory proteins and suggests tight temporal transcriptional regulation during blood-feeding.</title>
        <authorList>
            <person name="de Castro M.H."/>
            <person name="de Klerk D."/>
            <person name="Pienaar R."/>
            <person name="Rees D.J.G."/>
            <person name="Mans B.J."/>
        </authorList>
    </citation>
    <scope>NUCLEOTIDE SEQUENCE</scope>
    <source>
        <tissue evidence="2">Salivary glands</tissue>
    </source>
</reference>
<keyword evidence="1" id="KW-0677">Repeat</keyword>
<protein>
    <submittedName>
        <fullName evidence="2">Protein nlrc3</fullName>
    </submittedName>
</protein>